<sequence>MSTPIYPQDSSGNESYLKNNEGDEYYLTQRKQVFAIKEGKPYYAKDKDENEFYPIVNGKVEIIPFLYAKDALGNEKYPQDAQGNEIALKAQGKTGWTYAIDKDGNAFYPTDNTGADNVLGRYIYKNDGSIKYPLNQEGYPMYETDNTTNDELYSIKNDGSINWGVDREGNQIYAKKENGDEYYPPNGEFACDQFGSPQYARTKDGKVIFPLDAYGNESYIKDDAIGASDVIYMDDVVLDRYAKKNTGEEIYPIQLANQVPKRYREVILNEYAKTDLQEAKYPLDEYGNEYTIDSMEIAGNEKDYFPQGYPITNDNWVIVPEVNGKIFISDQLLPKVQENNIINKLHREFKNDPDYVTNVKSTRQSRATRQGHRIFFVQILLL</sequence>
<keyword evidence="2" id="KW-1185">Reference proteome</keyword>
<evidence type="ECO:0000313" key="2">
    <source>
        <dbReference type="Proteomes" id="UP000886998"/>
    </source>
</evidence>
<name>A0A8X6Y720_9ARAC</name>
<reference evidence="1" key="1">
    <citation type="submission" date="2020-08" db="EMBL/GenBank/DDBJ databases">
        <title>Multicomponent nature underlies the extraordinary mechanical properties of spider dragline silk.</title>
        <authorList>
            <person name="Kono N."/>
            <person name="Nakamura H."/>
            <person name="Mori M."/>
            <person name="Yoshida Y."/>
            <person name="Ohtoshi R."/>
            <person name="Malay A.D."/>
            <person name="Moran D.A.P."/>
            <person name="Tomita M."/>
            <person name="Numata K."/>
            <person name="Arakawa K."/>
        </authorList>
    </citation>
    <scope>NUCLEOTIDE SEQUENCE</scope>
</reference>
<dbReference type="EMBL" id="BMAV01016285">
    <property type="protein sequence ID" value="GFY66893.1"/>
    <property type="molecule type" value="Genomic_DNA"/>
</dbReference>
<gene>
    <name evidence="1" type="primary">AVEN_275377_1</name>
    <name evidence="1" type="ORF">TNIN_179231</name>
</gene>
<evidence type="ECO:0000313" key="1">
    <source>
        <dbReference type="EMBL" id="GFY66893.1"/>
    </source>
</evidence>
<dbReference type="AlphaFoldDB" id="A0A8X6Y720"/>
<comment type="caution">
    <text evidence="1">The sequence shown here is derived from an EMBL/GenBank/DDBJ whole genome shotgun (WGS) entry which is preliminary data.</text>
</comment>
<dbReference type="Proteomes" id="UP000886998">
    <property type="component" value="Unassembled WGS sequence"/>
</dbReference>
<organism evidence="1 2">
    <name type="scientific">Trichonephila inaurata madagascariensis</name>
    <dbReference type="NCBI Taxonomy" id="2747483"/>
    <lineage>
        <taxon>Eukaryota</taxon>
        <taxon>Metazoa</taxon>
        <taxon>Ecdysozoa</taxon>
        <taxon>Arthropoda</taxon>
        <taxon>Chelicerata</taxon>
        <taxon>Arachnida</taxon>
        <taxon>Araneae</taxon>
        <taxon>Araneomorphae</taxon>
        <taxon>Entelegynae</taxon>
        <taxon>Araneoidea</taxon>
        <taxon>Nephilidae</taxon>
        <taxon>Trichonephila</taxon>
        <taxon>Trichonephila inaurata</taxon>
    </lineage>
</organism>
<dbReference type="OrthoDB" id="6429842at2759"/>
<proteinExistence type="predicted"/>
<accession>A0A8X6Y720</accession>
<protein>
    <submittedName>
        <fullName evidence="1">Uncharacterized protein</fullName>
    </submittedName>
</protein>